<organism evidence="3 4">
    <name type="scientific">Candidatus Woesebacteria bacterium RIFCSPHIGHO2_12_FULL_41_24</name>
    <dbReference type="NCBI Taxonomy" id="1802510"/>
    <lineage>
        <taxon>Bacteria</taxon>
        <taxon>Candidatus Woeseibacteriota</taxon>
    </lineage>
</organism>
<dbReference type="SUPFAM" id="SSF103481">
    <property type="entry name" value="Multidrug resistance efflux transporter EmrE"/>
    <property type="match status" value="1"/>
</dbReference>
<sequence>MGVIAGLLAMSFWGTAIFLAALASRKLGNVLTLFWMQLFGFLVGLAYFLFNLNSFTFSRISQNAPVLLLVAVFQVIAYLGFYKGLEKAEVSLVGPVGAAWGLVVAILGVIFLKEVLSTPQLLAIGLIIVGIILLSVNIK</sequence>
<keyword evidence="1" id="KW-1133">Transmembrane helix</keyword>
<dbReference type="GO" id="GO:0016020">
    <property type="term" value="C:membrane"/>
    <property type="evidence" value="ECO:0007669"/>
    <property type="project" value="InterPro"/>
</dbReference>
<dbReference type="AlphaFoldDB" id="A0A1F8AUJ7"/>
<name>A0A1F8AUJ7_9BACT</name>
<protein>
    <recommendedName>
        <fullName evidence="2">EamA domain-containing protein</fullName>
    </recommendedName>
</protein>
<reference evidence="3 4" key="1">
    <citation type="journal article" date="2016" name="Nat. Commun.">
        <title>Thousands of microbial genomes shed light on interconnected biogeochemical processes in an aquifer system.</title>
        <authorList>
            <person name="Anantharaman K."/>
            <person name="Brown C.T."/>
            <person name="Hug L.A."/>
            <person name="Sharon I."/>
            <person name="Castelle C.J."/>
            <person name="Probst A.J."/>
            <person name="Thomas B.C."/>
            <person name="Singh A."/>
            <person name="Wilkins M.J."/>
            <person name="Karaoz U."/>
            <person name="Brodie E.L."/>
            <person name="Williams K.H."/>
            <person name="Hubbard S.S."/>
            <person name="Banfield J.F."/>
        </authorList>
    </citation>
    <scope>NUCLEOTIDE SEQUENCE [LARGE SCALE GENOMIC DNA]</scope>
</reference>
<evidence type="ECO:0000313" key="4">
    <source>
        <dbReference type="Proteomes" id="UP000178603"/>
    </source>
</evidence>
<evidence type="ECO:0000256" key="1">
    <source>
        <dbReference type="SAM" id="Phobius"/>
    </source>
</evidence>
<feature type="transmembrane region" description="Helical" evidence="1">
    <location>
        <begin position="93"/>
        <end position="112"/>
    </location>
</feature>
<feature type="domain" description="EamA" evidence="2">
    <location>
        <begin position="1"/>
        <end position="135"/>
    </location>
</feature>
<keyword evidence="1" id="KW-0472">Membrane</keyword>
<feature type="transmembrane region" description="Helical" evidence="1">
    <location>
        <begin position="33"/>
        <end position="52"/>
    </location>
</feature>
<dbReference type="Pfam" id="PF00892">
    <property type="entry name" value="EamA"/>
    <property type="match status" value="1"/>
</dbReference>
<comment type="caution">
    <text evidence="3">The sequence shown here is derived from an EMBL/GenBank/DDBJ whole genome shotgun (WGS) entry which is preliminary data.</text>
</comment>
<gene>
    <name evidence="3" type="ORF">A3E44_05025</name>
</gene>
<dbReference type="Proteomes" id="UP000178603">
    <property type="component" value="Unassembled WGS sequence"/>
</dbReference>
<feature type="transmembrane region" description="Helical" evidence="1">
    <location>
        <begin position="121"/>
        <end position="138"/>
    </location>
</feature>
<keyword evidence="1" id="KW-0812">Transmembrane</keyword>
<proteinExistence type="predicted"/>
<feature type="non-terminal residue" evidence="3">
    <location>
        <position position="139"/>
    </location>
</feature>
<feature type="transmembrane region" description="Helical" evidence="1">
    <location>
        <begin position="64"/>
        <end position="81"/>
    </location>
</feature>
<dbReference type="Gene3D" id="1.10.3730.20">
    <property type="match status" value="1"/>
</dbReference>
<accession>A0A1F8AUJ7</accession>
<dbReference type="InterPro" id="IPR037185">
    <property type="entry name" value="EmrE-like"/>
</dbReference>
<dbReference type="EMBL" id="MGGW01000003">
    <property type="protein sequence ID" value="OGM55422.1"/>
    <property type="molecule type" value="Genomic_DNA"/>
</dbReference>
<dbReference type="InterPro" id="IPR000620">
    <property type="entry name" value="EamA_dom"/>
</dbReference>
<evidence type="ECO:0000259" key="2">
    <source>
        <dbReference type="Pfam" id="PF00892"/>
    </source>
</evidence>
<evidence type="ECO:0000313" key="3">
    <source>
        <dbReference type="EMBL" id="OGM55422.1"/>
    </source>
</evidence>